<dbReference type="GO" id="GO:0005506">
    <property type="term" value="F:iron ion binding"/>
    <property type="evidence" value="ECO:0007669"/>
    <property type="project" value="InterPro"/>
</dbReference>
<keyword evidence="7" id="KW-0503">Monooxygenase</keyword>
<dbReference type="InterPro" id="IPR002401">
    <property type="entry name" value="Cyt_P450_E_grp-I"/>
</dbReference>
<dbReference type="PRINTS" id="PR00385">
    <property type="entry name" value="P450"/>
</dbReference>
<dbReference type="EMBL" id="ML996697">
    <property type="protein sequence ID" value="KAF2399643.1"/>
    <property type="molecule type" value="Genomic_DNA"/>
</dbReference>
<keyword evidence="5 6" id="KW-0408">Iron</keyword>
<dbReference type="InterPro" id="IPR036396">
    <property type="entry name" value="Cyt_P450_sf"/>
</dbReference>
<dbReference type="GO" id="GO:0004497">
    <property type="term" value="F:monooxygenase activity"/>
    <property type="evidence" value="ECO:0007669"/>
    <property type="project" value="UniProtKB-KW"/>
</dbReference>
<dbReference type="GO" id="GO:0020037">
    <property type="term" value="F:heme binding"/>
    <property type="evidence" value="ECO:0007669"/>
    <property type="project" value="InterPro"/>
</dbReference>
<dbReference type="Gene3D" id="1.10.630.10">
    <property type="entry name" value="Cytochrome P450"/>
    <property type="match status" value="1"/>
</dbReference>
<dbReference type="AlphaFoldDB" id="A0A6G1HUA2"/>
<name>A0A6G1HUA2_9PEZI</name>
<evidence type="ECO:0000256" key="6">
    <source>
        <dbReference type="PIRSR" id="PIRSR602401-1"/>
    </source>
</evidence>
<proteinExistence type="inferred from homology"/>
<dbReference type="Proteomes" id="UP000799640">
    <property type="component" value="Unassembled WGS sequence"/>
</dbReference>
<keyword evidence="9" id="KW-1185">Reference proteome</keyword>
<keyword evidence="3 6" id="KW-0349">Heme</keyword>
<keyword evidence="7" id="KW-0560">Oxidoreductase</keyword>
<protein>
    <submittedName>
        <fullName evidence="8">Cytochrome P450</fullName>
    </submittedName>
</protein>
<comment type="similarity">
    <text evidence="2 7">Belongs to the cytochrome P450 family.</text>
</comment>
<dbReference type="InterPro" id="IPR017972">
    <property type="entry name" value="Cyt_P450_CS"/>
</dbReference>
<feature type="non-terminal residue" evidence="8">
    <location>
        <position position="1"/>
    </location>
</feature>
<evidence type="ECO:0000256" key="2">
    <source>
        <dbReference type="ARBA" id="ARBA00010617"/>
    </source>
</evidence>
<dbReference type="SUPFAM" id="SSF48264">
    <property type="entry name" value="Cytochrome P450"/>
    <property type="match status" value="1"/>
</dbReference>
<feature type="non-terminal residue" evidence="8">
    <location>
        <position position="480"/>
    </location>
</feature>
<gene>
    <name evidence="8" type="ORF">EJ06DRAFT_459581</name>
</gene>
<accession>A0A6G1HUA2</accession>
<dbReference type="PANTHER" id="PTHR24305">
    <property type="entry name" value="CYTOCHROME P450"/>
    <property type="match status" value="1"/>
</dbReference>
<dbReference type="PANTHER" id="PTHR24305:SF210">
    <property type="entry name" value="CYTOCHROME P450 MONOOXYGENASE ASQL-RELATED"/>
    <property type="match status" value="1"/>
</dbReference>
<evidence type="ECO:0000256" key="5">
    <source>
        <dbReference type="ARBA" id="ARBA00023004"/>
    </source>
</evidence>
<dbReference type="PROSITE" id="PS00086">
    <property type="entry name" value="CYTOCHROME_P450"/>
    <property type="match status" value="1"/>
</dbReference>
<dbReference type="InterPro" id="IPR050121">
    <property type="entry name" value="Cytochrome_P450_monoxygenase"/>
</dbReference>
<reference evidence="8" key="1">
    <citation type="journal article" date="2020" name="Stud. Mycol.">
        <title>101 Dothideomycetes genomes: a test case for predicting lifestyles and emergence of pathogens.</title>
        <authorList>
            <person name="Haridas S."/>
            <person name="Albert R."/>
            <person name="Binder M."/>
            <person name="Bloem J."/>
            <person name="Labutti K."/>
            <person name="Salamov A."/>
            <person name="Andreopoulos B."/>
            <person name="Baker S."/>
            <person name="Barry K."/>
            <person name="Bills G."/>
            <person name="Bluhm B."/>
            <person name="Cannon C."/>
            <person name="Castanera R."/>
            <person name="Culley D."/>
            <person name="Daum C."/>
            <person name="Ezra D."/>
            <person name="Gonzalez J."/>
            <person name="Henrissat B."/>
            <person name="Kuo A."/>
            <person name="Liang C."/>
            <person name="Lipzen A."/>
            <person name="Lutzoni F."/>
            <person name="Magnuson J."/>
            <person name="Mondo S."/>
            <person name="Nolan M."/>
            <person name="Ohm R."/>
            <person name="Pangilinan J."/>
            <person name="Park H.-J."/>
            <person name="Ramirez L."/>
            <person name="Alfaro M."/>
            <person name="Sun H."/>
            <person name="Tritt A."/>
            <person name="Yoshinaga Y."/>
            <person name="Zwiers L.-H."/>
            <person name="Turgeon B."/>
            <person name="Goodwin S."/>
            <person name="Spatafora J."/>
            <person name="Crous P."/>
            <person name="Grigoriev I."/>
        </authorList>
    </citation>
    <scope>NUCLEOTIDE SEQUENCE</scope>
    <source>
        <strain evidence="8">CBS 262.69</strain>
    </source>
</reference>
<dbReference type="CDD" id="cd11058">
    <property type="entry name" value="CYP60B-like"/>
    <property type="match status" value="1"/>
</dbReference>
<sequence>YIIGLSIYRLYFHPLSKFPGPWTNAISDLPGVIWTLQGRLPMQTKLLHDRYGPVVRLSPNELAFNSVRSWTDIYGHKPGRPDLAKDPIHVGAVDPMPGVSTISMADRETHARQRKALSHGFSKKALWEQESIVAGFVDKMIGHFGRFADTGEVFDCVKWYNFVTFDVIGDLAFGEHFGCLEVGENHWWIELIFNAVKAGAIEQASRRFATAGSTTQQWLMKRFISPKLRQQRAEHLAYSREKVMRRINTKTDRKDFTHYILKQSEHYDLSQDEVIVNAALFIVAGSETTASSLASLTNFLLRYPKVYLKLKDEIRGAFEAENEICLATVSELPYLSACLEENLRMFPPAPIGFLRSIQSEGDVVDGHHIPGGTAVSTSSWCAAHSPDNFLQPDVFIPERWLPDDKRFANDQKLASRPFSLGPRGCIGKDLAYLEMRLVVARVVWNFDLENADEAKEWEPEGNMRNMRAYSTWQKPPLLVK</sequence>
<evidence type="ECO:0000256" key="1">
    <source>
        <dbReference type="ARBA" id="ARBA00001971"/>
    </source>
</evidence>
<comment type="cofactor">
    <cofactor evidence="1 6">
        <name>heme</name>
        <dbReference type="ChEBI" id="CHEBI:30413"/>
    </cofactor>
</comment>
<dbReference type="PRINTS" id="PR00463">
    <property type="entry name" value="EP450I"/>
</dbReference>
<keyword evidence="4 6" id="KW-0479">Metal-binding</keyword>
<dbReference type="GO" id="GO:0016705">
    <property type="term" value="F:oxidoreductase activity, acting on paired donors, with incorporation or reduction of molecular oxygen"/>
    <property type="evidence" value="ECO:0007669"/>
    <property type="project" value="InterPro"/>
</dbReference>
<dbReference type="OrthoDB" id="1470350at2759"/>
<evidence type="ECO:0000256" key="7">
    <source>
        <dbReference type="RuleBase" id="RU000461"/>
    </source>
</evidence>
<evidence type="ECO:0000256" key="4">
    <source>
        <dbReference type="ARBA" id="ARBA00022723"/>
    </source>
</evidence>
<evidence type="ECO:0000256" key="3">
    <source>
        <dbReference type="ARBA" id="ARBA00022617"/>
    </source>
</evidence>
<dbReference type="Pfam" id="PF00067">
    <property type="entry name" value="p450"/>
    <property type="match status" value="1"/>
</dbReference>
<dbReference type="InterPro" id="IPR001128">
    <property type="entry name" value="Cyt_P450"/>
</dbReference>
<feature type="binding site" description="axial binding residue" evidence="6">
    <location>
        <position position="425"/>
    </location>
    <ligand>
        <name>heme</name>
        <dbReference type="ChEBI" id="CHEBI:30413"/>
    </ligand>
    <ligandPart>
        <name>Fe</name>
        <dbReference type="ChEBI" id="CHEBI:18248"/>
    </ligandPart>
</feature>
<evidence type="ECO:0000313" key="8">
    <source>
        <dbReference type="EMBL" id="KAF2399643.1"/>
    </source>
</evidence>
<evidence type="ECO:0000313" key="9">
    <source>
        <dbReference type="Proteomes" id="UP000799640"/>
    </source>
</evidence>
<organism evidence="8 9">
    <name type="scientific">Trichodelitschia bisporula</name>
    <dbReference type="NCBI Taxonomy" id="703511"/>
    <lineage>
        <taxon>Eukaryota</taxon>
        <taxon>Fungi</taxon>
        <taxon>Dikarya</taxon>
        <taxon>Ascomycota</taxon>
        <taxon>Pezizomycotina</taxon>
        <taxon>Dothideomycetes</taxon>
        <taxon>Dothideomycetes incertae sedis</taxon>
        <taxon>Phaeotrichales</taxon>
        <taxon>Phaeotrichaceae</taxon>
        <taxon>Trichodelitschia</taxon>
    </lineage>
</organism>